<evidence type="ECO:0000256" key="1">
    <source>
        <dbReference type="SAM" id="MobiDB-lite"/>
    </source>
</evidence>
<sequence length="615" mass="67676">MSYHPRLGTPSRDKESTTADWAALAEVPFVFECDVLAFLGRSGDVFFRLVCTSFNEVSVNRYQDSPLTDLVGVAESPSLLEWSLGVSREFCPEDDLLFECARRGRTDLVDRLSSLPTHFSFPSPSSSSNAQQQPKKTPSLEDVRALFNLLGVIRGAAAGEHEDALSRWTDEWDRLGKVGGTDTVGDLVAKSALRHDRPNVVAWLHRTKAWSVDRGMVNDFLAYLSSESVVWLEREGLVGASLAGLSLSLAHAAETADAETIIRAVESAPERPPEADDDAGARRFARESLDLLTHAARGGRSATMRTLLAWLRRRADAQDLDGHSMMAELAEHESVVDAAAARGNWETVSVLRAHSPPFACSEGALSLISAKRETESESPPPSAPLSRMNSVVFREKQKQQKEREGEAVSFPPSCASPLVLRRTDTLNSEESVREEDVMSDGAACLPSLLSMSTLPSLPAAQSMRRIQQKVCGPLGTLQEGREETKEEEEEGVSLSETEFSPQPSLFARKFQRALVAGRRLRVPKRVSLEATGPEGKFWTDTETQLRDALSFQRAHPWLSASGVPSLPLTGAIVPSLQCKERNTGGFSFTLWRDRHTQTERNLERVRELTAILTQN</sequence>
<organism evidence="2">
    <name type="scientific">Chromera velia CCMP2878</name>
    <dbReference type="NCBI Taxonomy" id="1169474"/>
    <lineage>
        <taxon>Eukaryota</taxon>
        <taxon>Sar</taxon>
        <taxon>Alveolata</taxon>
        <taxon>Colpodellida</taxon>
        <taxon>Chromeraceae</taxon>
        <taxon>Chromera</taxon>
    </lineage>
</organism>
<accession>A0A0G4GVL9</accession>
<protein>
    <submittedName>
        <fullName evidence="2">Uncharacterized protein</fullName>
    </submittedName>
</protein>
<name>A0A0G4GVL9_9ALVE</name>
<gene>
    <name evidence="2" type="ORF">Cvel_5276</name>
</gene>
<proteinExistence type="predicted"/>
<evidence type="ECO:0000313" key="2">
    <source>
        <dbReference type="EMBL" id="CEM34866.1"/>
    </source>
</evidence>
<feature type="region of interest" description="Disordered" evidence="1">
    <location>
        <begin position="478"/>
        <end position="498"/>
    </location>
</feature>
<feature type="compositionally biased region" description="Basic and acidic residues" evidence="1">
    <location>
        <begin position="393"/>
        <end position="406"/>
    </location>
</feature>
<dbReference type="VEuPathDB" id="CryptoDB:Cvel_5276"/>
<dbReference type="EMBL" id="CDMZ01001591">
    <property type="protein sequence ID" value="CEM34866.1"/>
    <property type="molecule type" value="Genomic_DNA"/>
</dbReference>
<reference evidence="2" key="1">
    <citation type="submission" date="2014-11" db="EMBL/GenBank/DDBJ databases">
        <authorList>
            <person name="Otto D Thomas"/>
            <person name="Naeem Raeece"/>
        </authorList>
    </citation>
    <scope>NUCLEOTIDE SEQUENCE</scope>
</reference>
<dbReference type="AlphaFoldDB" id="A0A0G4GVL9"/>
<feature type="region of interest" description="Disordered" evidence="1">
    <location>
        <begin position="370"/>
        <end position="422"/>
    </location>
</feature>